<proteinExistence type="predicted"/>
<dbReference type="GO" id="GO:0005634">
    <property type="term" value="C:nucleus"/>
    <property type="evidence" value="ECO:0007669"/>
    <property type="project" value="EnsemblFungi"/>
</dbReference>
<evidence type="ECO:0000313" key="2">
    <source>
        <dbReference type="EMBL" id="CCE94302.1"/>
    </source>
</evidence>
<reference evidence="2 3" key="1">
    <citation type="journal article" date="2011" name="Proc. Natl. Acad. Sci. U.S.A.">
        <title>Evolutionary erosion of yeast sex chromosomes by mating-type switching accidents.</title>
        <authorList>
            <person name="Gordon J.L."/>
            <person name="Armisen D."/>
            <person name="Proux-Wera E."/>
            <person name="Oheigeartaigh S.S."/>
            <person name="Byrne K.P."/>
            <person name="Wolfe K.H."/>
        </authorList>
    </citation>
    <scope>NUCLEOTIDE SEQUENCE [LARGE SCALE GENOMIC DNA]</scope>
    <source>
        <strain evidence="3">ATCC 10662 / CBS 1146 / NBRC 0425 / NCYC 2629 / NRRL Y-866</strain>
    </source>
</reference>
<dbReference type="InParanoid" id="G9A0A8"/>
<dbReference type="STRING" id="1076872.G9A0A8"/>
<evidence type="ECO:0000256" key="1">
    <source>
        <dbReference type="SAM" id="MobiDB-lite"/>
    </source>
</evidence>
<dbReference type="HOGENOM" id="CLU_023935_0_0_1"/>
<organism evidence="2 3">
    <name type="scientific">Torulaspora delbrueckii</name>
    <name type="common">Yeast</name>
    <name type="synonym">Candida colliculosa</name>
    <dbReference type="NCBI Taxonomy" id="4950"/>
    <lineage>
        <taxon>Eukaryota</taxon>
        <taxon>Fungi</taxon>
        <taxon>Dikarya</taxon>
        <taxon>Ascomycota</taxon>
        <taxon>Saccharomycotina</taxon>
        <taxon>Saccharomycetes</taxon>
        <taxon>Saccharomycetales</taxon>
        <taxon>Saccharomycetaceae</taxon>
        <taxon>Torulaspora</taxon>
    </lineage>
</organism>
<dbReference type="AlphaFoldDB" id="G9A0A8"/>
<sequence>MAPSPPPPSLPEESGLAPGLGVQSVTMDQESDANFFKVISENLKYAFHSPLPNTQFPTPYSSNQLQMSQNANQGIQQTGGEHSSSLIENSMLPGMSGAGNLPSGEPLNDFNMQPSSVLQNGNTFPNEFLLASPEQFKEFLLESPAGFSFLHKTPAKTPLRFVSGKTDENNGNLFGNPRVSSQTPLRSIDLNLMFNSNQMAAASSSPSKRVALSLTPYGRKVLNDIRTPYSKNLASSNSALADFQRARKDFNKMHSSPPTAKKMMKTPQSKLQVRAGTGSCSGTTKLSKENLHLYSGIQGTENGDLCGSSPTTIQLNSSITKSTTRLNASTIPVLTREISESNVDERLFKEDVESLQLSPTPKCNTLSSIDTLRIPELPKMGSFKSETPSMPLKNTTTKKSKTSNSTSYTNRTGKVKKSTKKQPKFQIIVANAQKFNVPTSQKNSKKVTSLKRSQSLLAEAPTTWTGNSSTASSTRTTENDTRRGKRSNSLAEKR</sequence>
<dbReference type="KEGG" id="tdl:TDEL_0H04430"/>
<accession>G9A0A8</accession>
<dbReference type="GO" id="GO:0045944">
    <property type="term" value="P:positive regulation of transcription by RNA polymerase II"/>
    <property type="evidence" value="ECO:0007669"/>
    <property type="project" value="EnsemblFungi"/>
</dbReference>
<feature type="compositionally biased region" description="Pro residues" evidence="1">
    <location>
        <begin position="1"/>
        <end position="10"/>
    </location>
</feature>
<dbReference type="GeneID" id="11501703"/>
<feature type="region of interest" description="Disordered" evidence="1">
    <location>
        <begin position="1"/>
        <end position="21"/>
    </location>
</feature>
<feature type="compositionally biased region" description="Polar residues" evidence="1">
    <location>
        <begin position="450"/>
        <end position="476"/>
    </location>
</feature>
<keyword evidence="3" id="KW-1185">Reference proteome</keyword>
<evidence type="ECO:0000313" key="3">
    <source>
        <dbReference type="Proteomes" id="UP000005627"/>
    </source>
</evidence>
<dbReference type="Proteomes" id="UP000005627">
    <property type="component" value="Chromosome 8"/>
</dbReference>
<dbReference type="RefSeq" id="XP_003683513.1">
    <property type="nucleotide sequence ID" value="XM_003683465.1"/>
</dbReference>
<name>G9A0A8_TORDE</name>
<protein>
    <submittedName>
        <fullName evidence="2">Uncharacterized protein</fullName>
    </submittedName>
</protein>
<dbReference type="GO" id="GO:0003713">
    <property type="term" value="F:transcription coactivator activity"/>
    <property type="evidence" value="ECO:0007669"/>
    <property type="project" value="EnsemblFungi"/>
</dbReference>
<dbReference type="FunCoup" id="G9A0A8">
    <property type="interactions" value="200"/>
</dbReference>
<dbReference type="EMBL" id="HE616749">
    <property type="protein sequence ID" value="CCE94302.1"/>
    <property type="molecule type" value="Genomic_DNA"/>
</dbReference>
<dbReference type="OrthoDB" id="4063682at2759"/>
<dbReference type="eggNOG" id="ENOG502RUKY">
    <property type="taxonomic scope" value="Eukaryota"/>
</dbReference>
<feature type="region of interest" description="Disordered" evidence="1">
    <location>
        <begin position="438"/>
        <end position="494"/>
    </location>
</feature>
<gene>
    <name evidence="2" type="primary">TDEL0H04430</name>
    <name evidence="2" type="ORF">TDEL_0H04430</name>
</gene>
<feature type="region of interest" description="Disordered" evidence="1">
    <location>
        <begin position="379"/>
        <end position="421"/>
    </location>
</feature>
<dbReference type="GO" id="GO:0000086">
    <property type="term" value="P:G2/M transition of mitotic cell cycle"/>
    <property type="evidence" value="ECO:0007669"/>
    <property type="project" value="EnsemblFungi"/>
</dbReference>